<proteinExistence type="predicted"/>
<gene>
    <name evidence="1" type="ORF">GGI15_001325</name>
</gene>
<dbReference type="InterPro" id="IPR008699">
    <property type="entry name" value="NDUFB8"/>
</dbReference>
<dbReference type="GO" id="GO:0005739">
    <property type="term" value="C:mitochondrion"/>
    <property type="evidence" value="ECO:0007669"/>
    <property type="project" value="InterPro"/>
</dbReference>
<organism evidence="1 2">
    <name type="scientific">Coemansia interrupta</name>
    <dbReference type="NCBI Taxonomy" id="1126814"/>
    <lineage>
        <taxon>Eukaryota</taxon>
        <taxon>Fungi</taxon>
        <taxon>Fungi incertae sedis</taxon>
        <taxon>Zoopagomycota</taxon>
        <taxon>Kickxellomycotina</taxon>
        <taxon>Kickxellomycetes</taxon>
        <taxon>Kickxellales</taxon>
        <taxon>Kickxellaceae</taxon>
        <taxon>Coemansia</taxon>
    </lineage>
</organism>
<dbReference type="PANTHER" id="PTHR12840">
    <property type="entry name" value="NADH-UBIQUINONE OXIDOREDUCTASE ASHI SUBUNIT"/>
    <property type="match status" value="1"/>
</dbReference>
<evidence type="ECO:0000313" key="1">
    <source>
        <dbReference type="EMBL" id="KAJ2786697.1"/>
    </source>
</evidence>
<sequence length="168" mass="19065">MNRAIARSTRLALAVGRMPQTGLNYGSSRSIVGARFASQYKPKHYIDPEPQIGDYPNLPQKFAEARPQRGWWDRQMRRNFGEPIAEQDEILNMWAPTQYWSPGWKQVAKMWTGVILTIGSVYYLISQTRRERPYLRAFYPNGLKDELGGVPTRTLASAVEEASGAGSK</sequence>
<dbReference type="OrthoDB" id="2014058at2759"/>
<dbReference type="Pfam" id="PF05821">
    <property type="entry name" value="NDUF_B8"/>
    <property type="match status" value="1"/>
</dbReference>
<dbReference type="PANTHER" id="PTHR12840:SF1">
    <property type="entry name" value="NADH DEHYDROGENASE [UBIQUINONE] 1 BETA SUBCOMPLEX SUBUNIT 8, MITOCHONDRIAL"/>
    <property type="match status" value="1"/>
</dbReference>
<dbReference type="AlphaFoldDB" id="A0A9W8HK82"/>
<evidence type="ECO:0000313" key="2">
    <source>
        <dbReference type="Proteomes" id="UP001140172"/>
    </source>
</evidence>
<accession>A0A9W8HK82</accession>
<protein>
    <submittedName>
        <fullName evidence="1">Uncharacterized protein</fullName>
    </submittedName>
</protein>
<name>A0A9W8HK82_9FUNG</name>
<dbReference type="EMBL" id="JANBUM010000048">
    <property type="protein sequence ID" value="KAJ2786697.1"/>
    <property type="molecule type" value="Genomic_DNA"/>
</dbReference>
<keyword evidence="2" id="KW-1185">Reference proteome</keyword>
<comment type="caution">
    <text evidence="1">The sequence shown here is derived from an EMBL/GenBank/DDBJ whole genome shotgun (WGS) entry which is preliminary data.</text>
</comment>
<dbReference type="Proteomes" id="UP001140172">
    <property type="component" value="Unassembled WGS sequence"/>
</dbReference>
<reference evidence="1" key="1">
    <citation type="submission" date="2022-07" db="EMBL/GenBank/DDBJ databases">
        <title>Phylogenomic reconstructions and comparative analyses of Kickxellomycotina fungi.</title>
        <authorList>
            <person name="Reynolds N.K."/>
            <person name="Stajich J.E."/>
            <person name="Barry K."/>
            <person name="Grigoriev I.V."/>
            <person name="Crous P."/>
            <person name="Smith M.E."/>
        </authorList>
    </citation>
    <scope>NUCLEOTIDE SEQUENCE</scope>
    <source>
        <strain evidence="1">BCRC 34489</strain>
    </source>
</reference>